<proteinExistence type="predicted"/>
<organism evidence="1 2">
    <name type="scientific">Crocosphaera watsonii WH 8502</name>
    <dbReference type="NCBI Taxonomy" id="423474"/>
    <lineage>
        <taxon>Bacteria</taxon>
        <taxon>Bacillati</taxon>
        <taxon>Cyanobacteriota</taxon>
        <taxon>Cyanophyceae</taxon>
        <taxon>Oscillatoriophycideae</taxon>
        <taxon>Chroococcales</taxon>
        <taxon>Aphanothecaceae</taxon>
        <taxon>Crocosphaera</taxon>
    </lineage>
</organism>
<name>T2IJG0_CROWT</name>
<reference evidence="1 2" key="1">
    <citation type="submission" date="2013-01" db="EMBL/GenBank/DDBJ databases">
        <authorList>
            <person name="Bench S."/>
        </authorList>
    </citation>
    <scope>NUCLEOTIDE SEQUENCE [LARGE SCALE GENOMIC DNA]</scope>
    <source>
        <strain evidence="1 2">WH 8502</strain>
    </source>
</reference>
<dbReference type="AlphaFoldDB" id="T2IJG0"/>
<accession>T2IJG0</accession>
<protein>
    <submittedName>
        <fullName evidence="1">Serine/threonine protein kinase</fullName>
    </submittedName>
</protein>
<keyword evidence="1" id="KW-0418">Kinase</keyword>
<evidence type="ECO:0000313" key="1">
    <source>
        <dbReference type="EMBL" id="CCQ52320.1"/>
    </source>
</evidence>
<dbReference type="RefSeq" id="WP_021831302.1">
    <property type="nucleotide sequence ID" value="NZ_CAQK01000626.1"/>
</dbReference>
<dbReference type="GO" id="GO:0004674">
    <property type="term" value="F:protein serine/threonine kinase activity"/>
    <property type="evidence" value="ECO:0007669"/>
    <property type="project" value="UniProtKB-KW"/>
</dbReference>
<reference evidence="1 2" key="2">
    <citation type="submission" date="2013-09" db="EMBL/GenBank/DDBJ databases">
        <title>Whole genome comparison of six Crocosphaera watsonii strains with differing phenotypes.</title>
        <authorList>
            <person name="Bench S.R."/>
            <person name="Heller P."/>
            <person name="Frank I."/>
            <person name="Arciniega M."/>
            <person name="Shilova I.N."/>
            <person name="Zehr J.P."/>
        </authorList>
    </citation>
    <scope>NUCLEOTIDE SEQUENCE [LARGE SCALE GENOMIC DNA]</scope>
    <source>
        <strain evidence="1 2">WH 8502</strain>
    </source>
</reference>
<comment type="caution">
    <text evidence="1">The sequence shown here is derived from an EMBL/GenBank/DDBJ whole genome shotgun (WGS) entry which is preliminary data.</text>
</comment>
<sequence length="41" mass="4808">MDLEIEITAMTGLNEHKLLIATWENEQVKLFILDIDFAEKM</sequence>
<dbReference type="Proteomes" id="UP000018348">
    <property type="component" value="Unassembled WGS sequence"/>
</dbReference>
<keyword evidence="1" id="KW-0808">Transferase</keyword>
<gene>
    <name evidence="1" type="ORF">CWATWH8502_2571</name>
</gene>
<evidence type="ECO:0000313" key="2">
    <source>
        <dbReference type="Proteomes" id="UP000018348"/>
    </source>
</evidence>
<keyword evidence="1" id="KW-0723">Serine/threonine-protein kinase</keyword>
<dbReference type="EMBL" id="CAQK01000626">
    <property type="protein sequence ID" value="CCQ52320.1"/>
    <property type="molecule type" value="Genomic_DNA"/>
</dbReference>